<dbReference type="InterPro" id="IPR028081">
    <property type="entry name" value="Leu-bd"/>
</dbReference>
<dbReference type="Pfam" id="PF13458">
    <property type="entry name" value="Peripla_BP_6"/>
    <property type="match status" value="1"/>
</dbReference>
<feature type="domain" description="Leucine-binding protein" evidence="5">
    <location>
        <begin position="236"/>
        <end position="609"/>
    </location>
</feature>
<sequence>MRRSQCLKQRTLTTLLLTLVLLGGCATSPLARQKPAPIKDRTAQPAPAKIAEAEKSAGDKELLVAQADRSRGATSKEDTTKRTANAENAVDEGVESDQPTEPDLQESFVDPSLSPELLQWQRYLQHYLNFGTLQDTMTLTYAYPADTVIKDRQAHLTWRMIRSLDMLRLQALYKQQPADRPLITPFLALALGDARWRSGATQEARDLWRKTIASAQWKPLAREARRRLAPNRQSSLNLGLLLPISGQYQKLGSHLTYSVQQALRDHPDVGLTMLVGDTQGGEEQTEKAVHGLVVQGAQLIIGPVFQQAAVTAARTAVQLKRPIMILNPRGDIADIDPASTMPGKRDRLIHLNAFDPEQQAREMARYAVEHDGRKRIALLAPESDYGKLSVLAFRKEAQRLGAKVLDPYYFPSNSRDFSPWLKRLVHLDKESVNKQLRRAPRQRSLDPADPPPPMDKDEVEPWADFDAIYLPVPAQQARLAAPQLAFFNVRTPRVAMLGMPLWNTPELMAEGTDYLKGALFCDLPQGRKKQFEKNFEKNWGEPPTPLAILAYDGATTIIQLLRDLRMEGVDFQHWRSQLTRPEGFSGATGPMRFLKNGRSERNYLIYQVGDREILPVPPPQPKGS</sequence>
<organism evidence="6">
    <name type="scientific">Magnetococcus massalia (strain MO-1)</name>
    <dbReference type="NCBI Taxonomy" id="451514"/>
    <lineage>
        <taxon>Bacteria</taxon>
        <taxon>Pseudomonadati</taxon>
        <taxon>Pseudomonadota</taxon>
        <taxon>Magnetococcia</taxon>
        <taxon>Magnetococcales</taxon>
        <taxon>Magnetococcaceae</taxon>
        <taxon>Magnetococcus</taxon>
    </lineage>
</organism>
<evidence type="ECO:0000256" key="2">
    <source>
        <dbReference type="ARBA" id="ARBA00022729"/>
    </source>
</evidence>
<dbReference type="PANTHER" id="PTHR30483">
    <property type="entry name" value="LEUCINE-SPECIFIC-BINDING PROTEIN"/>
    <property type="match status" value="1"/>
</dbReference>
<evidence type="ECO:0000256" key="3">
    <source>
        <dbReference type="SAM" id="MobiDB-lite"/>
    </source>
</evidence>
<dbReference type="Gene3D" id="3.40.50.2300">
    <property type="match status" value="4"/>
</dbReference>
<evidence type="ECO:0000259" key="5">
    <source>
        <dbReference type="Pfam" id="PF13458"/>
    </source>
</evidence>
<name>A0A1S7LPB6_MAGMO</name>
<feature type="signal peptide" evidence="4">
    <location>
        <begin position="1"/>
        <end position="31"/>
    </location>
</feature>
<comment type="similarity">
    <text evidence="1">Belongs to the leucine-binding protein family.</text>
</comment>
<feature type="region of interest" description="Disordered" evidence="3">
    <location>
        <begin position="433"/>
        <end position="457"/>
    </location>
</feature>
<proteinExistence type="inferred from homology"/>
<feature type="compositionally biased region" description="Acidic residues" evidence="3">
    <location>
        <begin position="89"/>
        <end position="104"/>
    </location>
</feature>
<dbReference type="EMBL" id="LO017727">
    <property type="protein sequence ID" value="CRH08029.1"/>
    <property type="molecule type" value="Genomic_DNA"/>
</dbReference>
<dbReference type="AlphaFoldDB" id="A0A1S7LPB6"/>
<evidence type="ECO:0000256" key="4">
    <source>
        <dbReference type="SAM" id="SignalP"/>
    </source>
</evidence>
<feature type="region of interest" description="Disordered" evidence="3">
    <location>
        <begin position="30"/>
        <end position="108"/>
    </location>
</feature>
<feature type="compositionally biased region" description="Basic and acidic residues" evidence="3">
    <location>
        <begin position="51"/>
        <end position="81"/>
    </location>
</feature>
<protein>
    <submittedName>
        <fullName evidence="6">Putative ABC-type branched-chain amino acid transport systems periplasmic component-like protein</fullName>
    </submittedName>
</protein>
<dbReference type="PROSITE" id="PS51257">
    <property type="entry name" value="PROKAR_LIPOPROTEIN"/>
    <property type="match status" value="1"/>
</dbReference>
<reference evidence="6" key="1">
    <citation type="submission" date="2015-04" db="EMBL/GenBank/DDBJ databases">
        <authorList>
            <person name="Syromyatnikov M.Y."/>
            <person name="Popov V.N."/>
        </authorList>
    </citation>
    <scope>NUCLEOTIDE SEQUENCE</scope>
    <source>
        <strain evidence="6">MO-1</strain>
    </source>
</reference>
<dbReference type="SUPFAM" id="SSF53822">
    <property type="entry name" value="Periplasmic binding protein-like I"/>
    <property type="match status" value="1"/>
</dbReference>
<keyword evidence="2 4" id="KW-0732">Signal</keyword>
<dbReference type="InterPro" id="IPR051010">
    <property type="entry name" value="BCAA_transport"/>
</dbReference>
<evidence type="ECO:0000256" key="1">
    <source>
        <dbReference type="ARBA" id="ARBA00010062"/>
    </source>
</evidence>
<dbReference type="InterPro" id="IPR028082">
    <property type="entry name" value="Peripla_BP_I"/>
</dbReference>
<accession>A0A1S7LPB6</accession>
<feature type="chain" id="PRO_5013363360" evidence="4">
    <location>
        <begin position="32"/>
        <end position="624"/>
    </location>
</feature>
<dbReference type="CDD" id="cd06339">
    <property type="entry name" value="PBP1_YraM_LppC_lipoprotein-like"/>
    <property type="match status" value="1"/>
</dbReference>
<dbReference type="GO" id="GO:0006865">
    <property type="term" value="P:amino acid transport"/>
    <property type="evidence" value="ECO:0007669"/>
    <property type="project" value="UniProtKB-KW"/>
</dbReference>
<gene>
    <name evidence="6" type="ORF">MAGMO_3901</name>
</gene>
<dbReference type="PANTHER" id="PTHR30483:SF6">
    <property type="entry name" value="PERIPLASMIC BINDING PROTEIN OF ABC TRANSPORTER FOR NATURAL AMINO ACIDS"/>
    <property type="match status" value="1"/>
</dbReference>
<evidence type="ECO:0000313" key="6">
    <source>
        <dbReference type="EMBL" id="CRH08029.1"/>
    </source>
</evidence>